<organism evidence="1 2">
    <name type="scientific">Caloramator australicus RC3</name>
    <dbReference type="NCBI Taxonomy" id="857293"/>
    <lineage>
        <taxon>Bacteria</taxon>
        <taxon>Bacillati</taxon>
        <taxon>Bacillota</taxon>
        <taxon>Clostridia</taxon>
        <taxon>Eubacteriales</taxon>
        <taxon>Clostridiaceae</taxon>
        <taxon>Caloramator</taxon>
    </lineage>
</organism>
<accession>I7LJ05</accession>
<dbReference type="RefSeq" id="WP_008908612.1">
    <property type="nucleotide sequence ID" value="NZ_CAKP01000067.1"/>
</dbReference>
<reference evidence="1 2" key="1">
    <citation type="journal article" date="2011" name="J. Bacteriol.">
        <title>Draft genome sequence of Caloramator australicus strain RC3T, a thermoanaerobe from the Great Artesian Basin of Australia.</title>
        <authorList>
            <person name="Ogg C.D."/>
            <person name="Patel B.K.C."/>
        </authorList>
    </citation>
    <scope>NUCLEOTIDE SEQUENCE [LARGE SCALE GENOMIC DNA]</scope>
    <source>
        <strain evidence="1 2">RC3</strain>
    </source>
</reference>
<dbReference type="eggNOG" id="ENOG50337UB">
    <property type="taxonomic scope" value="Bacteria"/>
</dbReference>
<dbReference type="AlphaFoldDB" id="I7LJ05"/>
<gene>
    <name evidence="1" type="ORF">CAAU_1258</name>
</gene>
<dbReference type="EMBL" id="CAKP01000067">
    <property type="protein sequence ID" value="CCJ33342.1"/>
    <property type="molecule type" value="Genomic_DNA"/>
</dbReference>
<comment type="caution">
    <text evidence="1">The sequence shown here is derived from an EMBL/GenBank/DDBJ whole genome shotgun (WGS) entry which is preliminary data.</text>
</comment>
<evidence type="ECO:0000313" key="1">
    <source>
        <dbReference type="EMBL" id="CCJ33342.1"/>
    </source>
</evidence>
<name>I7LJ05_9CLOT</name>
<proteinExistence type="predicted"/>
<protein>
    <recommendedName>
        <fullName evidence="3">Multicomponent Na+:H+ antiporter subunit B</fullName>
    </recommendedName>
</protein>
<keyword evidence="2" id="KW-1185">Reference proteome</keyword>
<dbReference type="Proteomes" id="UP000007652">
    <property type="component" value="Unassembled WGS sequence"/>
</dbReference>
<dbReference type="PROSITE" id="PS51257">
    <property type="entry name" value="PROKAR_LIPOPROTEIN"/>
    <property type="match status" value="1"/>
</dbReference>
<sequence length="116" mass="12969">MKRFAIAFSLVVFLLMGCYAMYYSSTLDRTYSGTKLSEVLKNEQNYDMNKPDGVANIIVRENLKRTKSVNAVTAVVFDYRGYDTLGESFILLTAIAGSVVILKSHKKGSDHDEGQE</sequence>
<dbReference type="OrthoDB" id="9798859at2"/>
<evidence type="ECO:0008006" key="3">
    <source>
        <dbReference type="Google" id="ProtNLM"/>
    </source>
</evidence>
<dbReference type="STRING" id="857293.CAAU_1258"/>
<evidence type="ECO:0000313" key="2">
    <source>
        <dbReference type="Proteomes" id="UP000007652"/>
    </source>
</evidence>